<dbReference type="EMBL" id="JAGSPA010000001">
    <property type="protein sequence ID" value="MBV7255857.1"/>
    <property type="molecule type" value="Genomic_DNA"/>
</dbReference>
<keyword evidence="3" id="KW-1185">Reference proteome</keyword>
<evidence type="ECO:0000256" key="1">
    <source>
        <dbReference type="SAM" id="SignalP"/>
    </source>
</evidence>
<reference evidence="2 3" key="1">
    <citation type="submission" date="2021-04" db="EMBL/GenBank/DDBJ databases">
        <authorList>
            <person name="Pira H."/>
            <person name="Risdian C."/>
            <person name="Wink J."/>
        </authorList>
    </citation>
    <scope>NUCLEOTIDE SEQUENCE [LARGE SCALE GENOMIC DNA]</scope>
    <source>
        <strain evidence="2 3">WHA3</strain>
    </source>
</reference>
<evidence type="ECO:0000313" key="2">
    <source>
        <dbReference type="EMBL" id="MBV7255857.1"/>
    </source>
</evidence>
<sequence>MTLAGLAASLFAGAALAQDVVPADAEAAGFCRETLIGTPLRTPDWNVQTARRLNEDIAMARSALDIAPDREESYFWLGRRLGYAGRYCDAINVFTRGLTRFPGSYRLLRYRGRHLARVRQFDLALSDYERAMELMRGEPDSFEPDGLPNARGLTLGTYKSNIIYYHAQTSFAVGDFARMAEGMAQAFTLVPDFARDDMLPPTAFWTYLAYRKMGEDERAKRAVAEVPADLNLTENQDYHRAVKVMQGRITAEDLTESEGSLVRFALAMEHRFAGREDDARRMLRAIVDESPQGFWPAEVELTAPDRAAQR</sequence>
<protein>
    <submittedName>
        <fullName evidence="2">Tetratricopeptide repeat protein</fullName>
    </submittedName>
</protein>
<organism evidence="2 3">
    <name type="scientific">Pacificimonas pallii</name>
    <dbReference type="NCBI Taxonomy" id="2827236"/>
    <lineage>
        <taxon>Bacteria</taxon>
        <taxon>Pseudomonadati</taxon>
        <taxon>Pseudomonadota</taxon>
        <taxon>Alphaproteobacteria</taxon>
        <taxon>Sphingomonadales</taxon>
        <taxon>Sphingosinicellaceae</taxon>
        <taxon>Pacificimonas</taxon>
    </lineage>
</organism>
<feature type="chain" id="PRO_5045050016" evidence="1">
    <location>
        <begin position="18"/>
        <end position="310"/>
    </location>
</feature>
<comment type="caution">
    <text evidence="2">The sequence shown here is derived from an EMBL/GenBank/DDBJ whole genome shotgun (WGS) entry which is preliminary data.</text>
</comment>
<gene>
    <name evidence="2" type="ORF">KCG44_03545</name>
</gene>
<dbReference type="RefSeq" id="WP_218444243.1">
    <property type="nucleotide sequence ID" value="NZ_JAGSPA010000001.1"/>
</dbReference>
<keyword evidence="1" id="KW-0732">Signal</keyword>
<evidence type="ECO:0000313" key="3">
    <source>
        <dbReference type="Proteomes" id="UP000722336"/>
    </source>
</evidence>
<proteinExistence type="predicted"/>
<feature type="signal peptide" evidence="1">
    <location>
        <begin position="1"/>
        <end position="17"/>
    </location>
</feature>
<dbReference type="Proteomes" id="UP000722336">
    <property type="component" value="Unassembled WGS sequence"/>
</dbReference>
<name>A0ABS6SDD0_9SPHN</name>
<accession>A0ABS6SDD0</accession>